<feature type="compositionally biased region" description="Low complexity" evidence="1">
    <location>
        <begin position="999"/>
        <end position="1011"/>
    </location>
</feature>
<name>A0A0G4MF21_VERLO</name>
<feature type="compositionally biased region" description="Polar residues" evidence="1">
    <location>
        <begin position="874"/>
        <end position="883"/>
    </location>
</feature>
<feature type="compositionally biased region" description="Polar residues" evidence="1">
    <location>
        <begin position="816"/>
        <end position="827"/>
    </location>
</feature>
<dbReference type="Proteomes" id="UP000044602">
    <property type="component" value="Unassembled WGS sequence"/>
</dbReference>
<feature type="region of interest" description="Disordered" evidence="1">
    <location>
        <begin position="1"/>
        <end position="359"/>
    </location>
</feature>
<feature type="region of interest" description="Disordered" evidence="1">
    <location>
        <begin position="1065"/>
        <end position="1085"/>
    </location>
</feature>
<reference evidence="3" key="1">
    <citation type="submission" date="2015-05" db="EMBL/GenBank/DDBJ databases">
        <authorList>
            <person name="Fogelqvist Johan"/>
        </authorList>
    </citation>
    <scope>NUCLEOTIDE SEQUENCE [LARGE SCALE GENOMIC DNA]</scope>
</reference>
<feature type="compositionally biased region" description="Low complexity" evidence="1">
    <location>
        <begin position="413"/>
        <end position="428"/>
    </location>
</feature>
<dbReference type="EMBL" id="CVQH01022305">
    <property type="protein sequence ID" value="CRK32791.1"/>
    <property type="molecule type" value="Genomic_DNA"/>
</dbReference>
<evidence type="ECO:0000313" key="2">
    <source>
        <dbReference type="EMBL" id="CRK32791.1"/>
    </source>
</evidence>
<feature type="compositionally biased region" description="Polar residues" evidence="1">
    <location>
        <begin position="760"/>
        <end position="774"/>
    </location>
</feature>
<feature type="compositionally biased region" description="Basic and acidic residues" evidence="1">
    <location>
        <begin position="852"/>
        <end position="873"/>
    </location>
</feature>
<proteinExistence type="predicted"/>
<feature type="compositionally biased region" description="Basic and acidic residues" evidence="1">
    <location>
        <begin position="585"/>
        <end position="595"/>
    </location>
</feature>
<protein>
    <submittedName>
        <fullName evidence="2">Uncharacterized protein</fullName>
    </submittedName>
</protein>
<feature type="compositionally biased region" description="Polar residues" evidence="1">
    <location>
        <begin position="144"/>
        <end position="166"/>
    </location>
</feature>
<feature type="compositionally biased region" description="Polar residues" evidence="1">
    <location>
        <begin position="14"/>
        <end position="23"/>
    </location>
</feature>
<feature type="compositionally biased region" description="Polar residues" evidence="1">
    <location>
        <begin position="243"/>
        <end position="257"/>
    </location>
</feature>
<feature type="compositionally biased region" description="Acidic residues" evidence="1">
    <location>
        <begin position="47"/>
        <end position="61"/>
    </location>
</feature>
<accession>A0A0G4MF21</accession>
<keyword evidence="3" id="KW-1185">Reference proteome</keyword>
<gene>
    <name evidence="2" type="ORF">BN1708_005895</name>
</gene>
<feature type="compositionally biased region" description="Polar residues" evidence="1">
    <location>
        <begin position="1027"/>
        <end position="1036"/>
    </location>
</feature>
<feature type="compositionally biased region" description="Basic and acidic residues" evidence="1">
    <location>
        <begin position="669"/>
        <end position="680"/>
    </location>
</feature>
<feature type="region of interest" description="Disordered" evidence="1">
    <location>
        <begin position="371"/>
        <end position="921"/>
    </location>
</feature>
<feature type="compositionally biased region" description="Polar residues" evidence="1">
    <location>
        <begin position="506"/>
        <end position="515"/>
    </location>
</feature>
<feature type="region of interest" description="Disordered" evidence="1">
    <location>
        <begin position="972"/>
        <end position="1052"/>
    </location>
</feature>
<feature type="compositionally biased region" description="Basic and acidic residues" evidence="1">
    <location>
        <begin position="266"/>
        <end position="275"/>
    </location>
</feature>
<organism evidence="2 3">
    <name type="scientific">Verticillium longisporum</name>
    <name type="common">Verticillium dahliae var. longisporum</name>
    <dbReference type="NCBI Taxonomy" id="100787"/>
    <lineage>
        <taxon>Eukaryota</taxon>
        <taxon>Fungi</taxon>
        <taxon>Dikarya</taxon>
        <taxon>Ascomycota</taxon>
        <taxon>Pezizomycotina</taxon>
        <taxon>Sordariomycetes</taxon>
        <taxon>Hypocreomycetidae</taxon>
        <taxon>Glomerellales</taxon>
        <taxon>Plectosphaerellaceae</taxon>
        <taxon>Verticillium</taxon>
    </lineage>
</organism>
<feature type="compositionally biased region" description="Basic and acidic residues" evidence="1">
    <location>
        <begin position="463"/>
        <end position="478"/>
    </location>
</feature>
<feature type="compositionally biased region" description="Low complexity" evidence="1">
    <location>
        <begin position="487"/>
        <end position="503"/>
    </location>
</feature>
<feature type="compositionally biased region" description="Polar residues" evidence="1">
    <location>
        <begin position="974"/>
        <end position="983"/>
    </location>
</feature>
<feature type="compositionally biased region" description="Polar residues" evidence="1">
    <location>
        <begin position="907"/>
        <end position="921"/>
    </location>
</feature>
<feature type="compositionally biased region" description="Low complexity" evidence="1">
    <location>
        <begin position="115"/>
        <end position="125"/>
    </location>
</feature>
<evidence type="ECO:0000256" key="1">
    <source>
        <dbReference type="SAM" id="MobiDB-lite"/>
    </source>
</evidence>
<feature type="compositionally biased region" description="Polar residues" evidence="1">
    <location>
        <begin position="598"/>
        <end position="609"/>
    </location>
</feature>
<feature type="compositionally biased region" description="Polar residues" evidence="1">
    <location>
        <begin position="72"/>
        <end position="84"/>
    </location>
</feature>
<feature type="compositionally biased region" description="Low complexity" evidence="1">
    <location>
        <begin position="558"/>
        <end position="571"/>
    </location>
</feature>
<dbReference type="STRING" id="100787.A0A0G4MF21"/>
<feature type="compositionally biased region" description="Basic and acidic residues" evidence="1">
    <location>
        <begin position="612"/>
        <end position="622"/>
    </location>
</feature>
<feature type="compositionally biased region" description="Polar residues" evidence="1">
    <location>
        <begin position="184"/>
        <end position="202"/>
    </location>
</feature>
<feature type="compositionally biased region" description="Polar residues" evidence="1">
    <location>
        <begin position="327"/>
        <end position="341"/>
    </location>
</feature>
<feature type="compositionally biased region" description="Polar residues" evidence="1">
    <location>
        <begin position="100"/>
        <end position="111"/>
    </location>
</feature>
<feature type="compositionally biased region" description="Low complexity" evidence="1">
    <location>
        <begin position="740"/>
        <end position="757"/>
    </location>
</feature>
<evidence type="ECO:0000313" key="3">
    <source>
        <dbReference type="Proteomes" id="UP000044602"/>
    </source>
</evidence>
<feature type="compositionally biased region" description="Polar residues" evidence="1">
    <location>
        <begin position="539"/>
        <end position="550"/>
    </location>
</feature>
<dbReference type="AlphaFoldDB" id="A0A0G4MF21"/>
<sequence>MDGSYQNPYHRANSPMSPETPTSAPYRANVNRTKTRKWVEAKTQNYDGDDWGGDDFDEEPEPVPVPPLRPTGSRQTSLSSQTWNQPPPMPQVGHRYASGPQPSLHIQTQPVQVPLQLSQSQAEQQQPRETTAASEIKSPVGPEPSSSVYSQGTGQVVSPQSASSGAITAPVTVPEPWRFPPRKSSISQGEPQAAQQQTTLPSTVFRRSEEDTTAGNPQSSHIAGKNVEESVASQPGRSIAHNEGTTPAHTSLGSTSRAGMPQDTVHGGKSDDGFDRTPSPPKLDQGQTQQASALESAPAPVEQPQPTERFSTAVIAEPQAILPSRQYEASSPTSIVEQASHNAARAQEEPRRFSTSPQLPDLARMSMFGDDFFAKPPLTSNAPPVPTLPEESEPSPQLPLASQTLPAMDRSATTPRTDTTTILSTDQTESPFQPTHDISPKPDGTTAEVAPTSNVTETPTDEIESREPSRPERAEQKRPSFPGGCVTETATPAATPAAETEPAVNPSESAPTERSNMPAISDDEGGSPAAFEPVPLKGLQSTSGPGSVTASDDHVQRAASPIASLSISPAPEGQSSTLAALQTRPVDDPPEKFAAPERQSTLSTINSPSPIKESDKLREEIIRTLSPVRPTHDNDATGDSKGGLSVLPSQAGRESTYLHGVYDDYWSGPEDRPPHSKQDDTDPAPAIPATDGTMLSSPRDVSDIPPLSPRSPRREPVDVPAAVPGVNLLPRRFSWEASNEDQPQSAEQSSADASAPQFAVNVSSGPSSQHSQPLAPSIGNPEEPTNDDDKPPSSAADELPSRLADKSQVGILDNTALVSHQVSQVSTLPREKQDSVGPEPPSPISAASDKPPPFKEEPEPKTRRISLADEKRLQVSTSDQTSPLPSPGGHPALAEPTVAVGSEAEGSPTQHHIPAQSTQPAQKLLSFREILDLPSPADRIAKYNETRAQFASTDSGLNNWIVSLQSQHAEHGAASSSYHTSITAAPPGSASAQRSPTNAPSASQQPYYQQYLNASSPNATPGAPGRPSTSNMGTGASHSPSSDFKHSSGQVGAKGKELLLGAAKAGKGLLSKGKNKLRGGDKVFP</sequence>